<evidence type="ECO:0000256" key="1">
    <source>
        <dbReference type="SAM" id="Phobius"/>
    </source>
</evidence>
<proteinExistence type="predicted"/>
<protein>
    <submittedName>
        <fullName evidence="2">Uncharacterized protein</fullName>
    </submittedName>
</protein>
<keyword evidence="1" id="KW-1133">Transmembrane helix</keyword>
<evidence type="ECO:0000313" key="2">
    <source>
        <dbReference type="EMBL" id="MDR5897335.1"/>
    </source>
</evidence>
<name>A0ABU1GZ42_9GAMM</name>
<comment type="caution">
    <text evidence="2">The sequence shown here is derived from an EMBL/GenBank/DDBJ whole genome shotgun (WGS) entry which is preliminary data.</text>
</comment>
<keyword evidence="1" id="KW-0812">Transmembrane</keyword>
<reference evidence="2 3" key="1">
    <citation type="submission" date="2023-04" db="EMBL/GenBank/DDBJ databases">
        <title>A long-awaited taxogenomic arrangement of the family Halomonadaceae.</title>
        <authorList>
            <person name="De La Haba R."/>
            <person name="Chuvochina M."/>
            <person name="Wittouck S."/>
            <person name="Arahal D.R."/>
            <person name="Sanchez-Porro C."/>
            <person name="Hugenholtz P."/>
            <person name="Ventosa A."/>
        </authorList>
    </citation>
    <scope>NUCLEOTIDE SEQUENCE [LARGE SCALE GENOMIC DNA]</scope>
    <source>
        <strain evidence="2 3">DSM 22428</strain>
    </source>
</reference>
<accession>A0ABU1GZ42</accession>
<feature type="transmembrane region" description="Helical" evidence="1">
    <location>
        <begin position="542"/>
        <end position="562"/>
    </location>
</feature>
<organism evidence="2 3">
    <name type="scientific">Larsenimonas suaedae</name>
    <dbReference type="NCBI Taxonomy" id="1851019"/>
    <lineage>
        <taxon>Bacteria</taxon>
        <taxon>Pseudomonadati</taxon>
        <taxon>Pseudomonadota</taxon>
        <taxon>Gammaproteobacteria</taxon>
        <taxon>Oceanospirillales</taxon>
        <taxon>Halomonadaceae</taxon>
        <taxon>Larsenimonas</taxon>
    </lineage>
</organism>
<evidence type="ECO:0000313" key="3">
    <source>
        <dbReference type="Proteomes" id="UP001269375"/>
    </source>
</evidence>
<dbReference type="RefSeq" id="WP_251595491.1">
    <property type="nucleotide sequence ID" value="NZ_JAMLJI010000006.1"/>
</dbReference>
<keyword evidence="3" id="KW-1185">Reference proteome</keyword>
<gene>
    <name evidence="2" type="ORF">QC825_14785</name>
</gene>
<dbReference type="EMBL" id="JARWAO010000010">
    <property type="protein sequence ID" value="MDR5897335.1"/>
    <property type="molecule type" value="Genomic_DNA"/>
</dbReference>
<dbReference type="Proteomes" id="UP001269375">
    <property type="component" value="Unassembled WGS sequence"/>
</dbReference>
<feature type="transmembrane region" description="Helical" evidence="1">
    <location>
        <begin position="568"/>
        <end position="593"/>
    </location>
</feature>
<sequence length="753" mass="84210">MGLFSSKHKRTVHTSVVRAVDDTAMPETLRQAILRSVYQETNISEELVNGLIDGPALNFERMFRYAQKDYYWGLPNARLLTNKGGTDDVQRIIEAELGHDVTVEYCVLGAPRSQHFAWQALVDQHGYDPTTNVLGHLTDEKGTPVYLSDLVVVYPESLAGEIDPSLMESLGVPATSGYTPKRPASGLGRLGRYAQHTDYVLDPDRTEDAALVFYTYEQDGAIVDDHFELTLATLEAGDYFQALVSWDGGSDLAYRYWTYRQGAGDYPKLDNVKELAVENPGTYFPFALFRRDRTNIATKEREDTEEYQSTKTLLDFINIDYQKMGDSIAENEDAGDIDQAILMMAMPVTSEHQIDLAYVYAFFERLYRTNPSASTAGRDSSHGEKRIGSAFLIEEADSNTILSYNSISKRIRAGQIGKVGEYQKEIREEPYTVRESHWAGSNKNEVRRRIVERTYYRYSYHIRYQRNATFFEEVIVEDLVQNRRSDGRSYATNATLKDDPENILIPLDRSLADTWSLADKETLYLRSLHYVFHSMHVERVKWYQSGWFTFALKVAAVVISIYSIQAAAITLAAAASLTAIAWAVTTMVVQAIAFKLATRELVKILGADGTLLAAVALAAAAAYQGYTGSTLLPSSEQLLMASNGMLSESQLRSADLMQDLQDDLIDFQSYQKDKNEELDSAKGLLNQSNLLDPFALFDTPTVPQRFGESPDDFYERTVHSGNIGVAGIDLVSGYTDIALTLPSINTTLGGSYA</sequence>
<keyword evidence="1" id="KW-0472">Membrane</keyword>